<comment type="caution">
    <text evidence="1">The sequence shown here is derived from an EMBL/GenBank/DDBJ whole genome shotgun (WGS) entry which is preliminary data.</text>
</comment>
<protein>
    <submittedName>
        <fullName evidence="1">3-hydroxyacyl-ACP dehydratase</fullName>
    </submittedName>
</protein>
<dbReference type="Gene3D" id="3.10.129.10">
    <property type="entry name" value="Hotdog Thioesterase"/>
    <property type="match status" value="1"/>
</dbReference>
<dbReference type="InterPro" id="IPR016776">
    <property type="entry name" value="ApeP-like_dehydratase"/>
</dbReference>
<evidence type="ECO:0000313" key="1">
    <source>
        <dbReference type="EMBL" id="NCD69270.1"/>
    </source>
</evidence>
<reference evidence="1" key="2">
    <citation type="submission" date="2020-10" db="EMBL/GenBank/DDBJ databases">
        <title>Mucilaginibacter sp. nov., isolated from soil.</title>
        <authorList>
            <person name="Jeon C.O."/>
        </authorList>
    </citation>
    <scope>NUCLEOTIDE SEQUENCE</scope>
    <source>
        <strain evidence="1">R11</strain>
    </source>
</reference>
<dbReference type="SUPFAM" id="SSF54637">
    <property type="entry name" value="Thioesterase/thiol ester dehydrase-isomerase"/>
    <property type="match status" value="1"/>
</dbReference>
<dbReference type="InterPro" id="IPR029069">
    <property type="entry name" value="HotDog_dom_sf"/>
</dbReference>
<keyword evidence="2" id="KW-1185">Reference proteome</keyword>
<name>A0A965ZEA8_9SPHI</name>
<gene>
    <name evidence="1" type="ORF">GSY63_07865</name>
</gene>
<dbReference type="RefSeq" id="WP_166585253.1">
    <property type="nucleotide sequence ID" value="NZ_WWEO01000041.1"/>
</dbReference>
<dbReference type="Proteomes" id="UP000638732">
    <property type="component" value="Unassembled WGS sequence"/>
</dbReference>
<dbReference type="EMBL" id="WWEO01000041">
    <property type="protein sequence ID" value="NCD69270.1"/>
    <property type="molecule type" value="Genomic_DNA"/>
</dbReference>
<organism evidence="1 2">
    <name type="scientific">Mucilaginibacter agri</name>
    <dbReference type="NCBI Taxonomy" id="2695265"/>
    <lineage>
        <taxon>Bacteria</taxon>
        <taxon>Pseudomonadati</taxon>
        <taxon>Bacteroidota</taxon>
        <taxon>Sphingobacteriia</taxon>
        <taxon>Sphingobacteriales</taxon>
        <taxon>Sphingobacteriaceae</taxon>
        <taxon>Mucilaginibacter</taxon>
    </lineage>
</organism>
<evidence type="ECO:0000313" key="2">
    <source>
        <dbReference type="Proteomes" id="UP000638732"/>
    </source>
</evidence>
<sequence>MLPQSAIPLIPQKAPFVMVDQLLFADETTAKCGFTIKADNPLVDKSSFTEGGLLENIAQTAAAHAGYKALAENKPVIKGFIGAVKDLEIFGIPKVGDELLTEIYTENQIFDVTVVTGKVWCNNQLLASCEMKIFLQDTSAKV</sequence>
<reference evidence="1" key="1">
    <citation type="submission" date="2020-01" db="EMBL/GenBank/DDBJ databases">
        <authorList>
            <person name="Seo Y.L."/>
        </authorList>
    </citation>
    <scope>NUCLEOTIDE SEQUENCE</scope>
    <source>
        <strain evidence="1">R11</strain>
    </source>
</reference>
<dbReference type="Pfam" id="PF22817">
    <property type="entry name" value="ApeP-like"/>
    <property type="match status" value="1"/>
</dbReference>
<accession>A0A965ZEA8</accession>
<proteinExistence type="predicted"/>
<dbReference type="AlphaFoldDB" id="A0A965ZEA8"/>